<proteinExistence type="predicted"/>
<dbReference type="InterPro" id="IPR041700">
    <property type="entry name" value="OMP_b-brl_3"/>
</dbReference>
<dbReference type="Gene3D" id="2.40.170.20">
    <property type="entry name" value="TonB-dependent receptor, beta-barrel domain"/>
    <property type="match status" value="1"/>
</dbReference>
<evidence type="ECO:0000256" key="3">
    <source>
        <dbReference type="ARBA" id="ARBA00023237"/>
    </source>
</evidence>
<protein>
    <submittedName>
        <fullName evidence="7">Outer membrane beta-barrel family protein</fullName>
    </submittedName>
</protein>
<dbReference type="InterPro" id="IPR008969">
    <property type="entry name" value="CarboxyPept-like_regulatory"/>
</dbReference>
<dbReference type="InterPro" id="IPR037066">
    <property type="entry name" value="Plug_dom_sf"/>
</dbReference>
<dbReference type="Pfam" id="PF14905">
    <property type="entry name" value="OMP_b-brl_3"/>
    <property type="match status" value="1"/>
</dbReference>
<dbReference type="Proteomes" id="UP001225761">
    <property type="component" value="Unassembled WGS sequence"/>
</dbReference>
<keyword evidence="2" id="KW-0472">Membrane</keyword>
<dbReference type="RefSeq" id="WP_283383689.1">
    <property type="nucleotide sequence ID" value="NZ_JASHIE010000023.1"/>
</dbReference>
<evidence type="ECO:0000256" key="2">
    <source>
        <dbReference type="ARBA" id="ARBA00023136"/>
    </source>
</evidence>
<dbReference type="SUPFAM" id="SSF56935">
    <property type="entry name" value="Porins"/>
    <property type="match status" value="1"/>
</dbReference>
<keyword evidence="8" id="KW-1185">Reference proteome</keyword>
<dbReference type="EMBL" id="JASHIE010000023">
    <property type="protein sequence ID" value="MDI9877654.1"/>
    <property type="molecule type" value="Genomic_DNA"/>
</dbReference>
<organism evidence="7 8">
    <name type="scientific">Flectobacillus rivi</name>
    <dbReference type="NCBI Taxonomy" id="2984209"/>
    <lineage>
        <taxon>Bacteria</taxon>
        <taxon>Pseudomonadati</taxon>
        <taxon>Bacteroidota</taxon>
        <taxon>Cytophagia</taxon>
        <taxon>Cytophagales</taxon>
        <taxon>Flectobacillaceae</taxon>
        <taxon>Flectobacillus</taxon>
    </lineage>
</organism>
<keyword evidence="3" id="KW-0998">Cell outer membrane</keyword>
<comment type="caution">
    <text evidence="7">The sequence shown here is derived from an EMBL/GenBank/DDBJ whole genome shotgun (WGS) entry which is preliminary data.</text>
</comment>
<dbReference type="Pfam" id="PF13715">
    <property type="entry name" value="CarbopepD_reg_2"/>
    <property type="match status" value="1"/>
</dbReference>
<feature type="domain" description="Outer membrane protein beta-barrel" evidence="6">
    <location>
        <begin position="394"/>
        <end position="801"/>
    </location>
</feature>
<feature type="signal peptide" evidence="4">
    <location>
        <begin position="1"/>
        <end position="23"/>
    </location>
</feature>
<evidence type="ECO:0000256" key="4">
    <source>
        <dbReference type="SAM" id="SignalP"/>
    </source>
</evidence>
<gene>
    <name evidence="7" type="ORF">QM481_24135</name>
</gene>
<dbReference type="InterPro" id="IPR012910">
    <property type="entry name" value="Plug_dom"/>
</dbReference>
<accession>A0ABT6Z949</accession>
<dbReference type="PANTHER" id="PTHR40980">
    <property type="entry name" value="PLUG DOMAIN-CONTAINING PROTEIN"/>
    <property type="match status" value="1"/>
</dbReference>
<evidence type="ECO:0000259" key="5">
    <source>
        <dbReference type="Pfam" id="PF07715"/>
    </source>
</evidence>
<name>A0ABT6Z949_9BACT</name>
<evidence type="ECO:0000313" key="7">
    <source>
        <dbReference type="EMBL" id="MDI9877654.1"/>
    </source>
</evidence>
<evidence type="ECO:0000259" key="6">
    <source>
        <dbReference type="Pfam" id="PF14905"/>
    </source>
</evidence>
<evidence type="ECO:0000313" key="8">
    <source>
        <dbReference type="Proteomes" id="UP001225761"/>
    </source>
</evidence>
<reference evidence="7 8" key="1">
    <citation type="submission" date="2023-05" db="EMBL/GenBank/DDBJ databases">
        <title>Novel species of genus Flectobacillus isolated from stream in China.</title>
        <authorList>
            <person name="Lu H."/>
        </authorList>
    </citation>
    <scope>NUCLEOTIDE SEQUENCE [LARGE SCALE GENOMIC DNA]</scope>
    <source>
        <strain evidence="7 8">LFS242W</strain>
    </source>
</reference>
<dbReference type="Gene3D" id="2.60.40.1120">
    <property type="entry name" value="Carboxypeptidase-like, regulatory domain"/>
    <property type="match status" value="1"/>
</dbReference>
<dbReference type="PANTHER" id="PTHR40980:SF4">
    <property type="entry name" value="TONB-DEPENDENT RECEPTOR-LIKE BETA-BARREL DOMAIN-CONTAINING PROTEIN"/>
    <property type="match status" value="1"/>
</dbReference>
<dbReference type="InterPro" id="IPR036942">
    <property type="entry name" value="Beta-barrel_TonB_sf"/>
</dbReference>
<feature type="domain" description="TonB-dependent receptor plug" evidence="5">
    <location>
        <begin position="136"/>
        <end position="223"/>
    </location>
</feature>
<feature type="chain" id="PRO_5046272472" evidence="4">
    <location>
        <begin position="24"/>
        <end position="822"/>
    </location>
</feature>
<evidence type="ECO:0000256" key="1">
    <source>
        <dbReference type="ARBA" id="ARBA00004442"/>
    </source>
</evidence>
<dbReference type="Gene3D" id="2.170.130.10">
    <property type="entry name" value="TonB-dependent receptor, plug domain"/>
    <property type="match status" value="1"/>
</dbReference>
<keyword evidence="4" id="KW-0732">Signal</keyword>
<dbReference type="Pfam" id="PF07715">
    <property type="entry name" value="Plug"/>
    <property type="match status" value="1"/>
</dbReference>
<comment type="subcellular location">
    <subcellularLocation>
        <location evidence="1">Cell outer membrane</location>
    </subcellularLocation>
</comment>
<dbReference type="SUPFAM" id="SSF49464">
    <property type="entry name" value="Carboxypeptidase regulatory domain-like"/>
    <property type="match status" value="1"/>
</dbReference>
<sequence>MKTKLSIAITALLLTVLQAVSYAQSNNVIKGKLVDSLTTEPLAYATIRLASQSASKIDKGALADKKGSFQFLGIKEDKYVIKIEYIGYKTKYIEVSYGQLSTSLDLGAISLVPVSQLIESITVSSAKAQVVSTLEKQVFKSEQFEIAKGGTATDVIRNIPSVTINAEGEISLRGAKGFLILINGKPTQIDAATILAQIPANTIEKIELITAPSAKYDADGKAGILNVVTQKGTAEGLSITSNWQYGLPRLESYYNLKEPRRYGADISANYRKGKWDIATAFNYLKNDIAGQRVGDANTTINQVITRFPSAGERSLQRDNYGFRASAIYTFSKTDELTAGIYIGTKHQYRRADIFYNNSKVNLQNNQLISTTNYYNPNLVYKAGSFKVYNLDYTHKFKDASQITVSGLYEDALIDGYTQNQNLKTNNWADTLQATYNTGSNPLKALRLKIDYEKRIGIGKLAVGYQYRTQNQDGIFWYFEKNGNNQAFQVNPAFSAKVEVNNRIHGVYSQYTGSIKKLDFAFGLRYENAFREFIDAKTNNNILKLNNLFPSINLLYHLQNEWNLKLGYSRRVQRSTNNELNPYPEREHSETLEQGDPRIKPEFIGVYEVGLNKDFGKTAFYWNAYAQDITDIVNRVNSVYNDTILNRIYTNAGNARLIGSEIGLTVSPFKKLKIFVGGNVYQLKIAGGLFDNAVAVNSSGLVYTINTNINYQLSKTLNAQFNLSYLSARNTAQGEDSRFYQPNFSVKKTFLDQKLALTFQWQNAALGNMEVNQQRITTFGKDFYTTTNYIQERNILLINVSYIINKTEKKTKLPVSEFGEREF</sequence>